<dbReference type="InterPro" id="IPR029132">
    <property type="entry name" value="CBAH/NAAA_C"/>
</dbReference>
<dbReference type="AlphaFoldDB" id="A0A6N9I3Y0"/>
<proteinExistence type="inferred from homology"/>
<dbReference type="Gene3D" id="3.60.60.10">
    <property type="entry name" value="Penicillin V Acylase, Chain A"/>
    <property type="match status" value="1"/>
</dbReference>
<reference evidence="4 5" key="1">
    <citation type="journal article" date="2019" name="Appl. Environ. Microbiol.">
        <title>Genetic determinants of hydroxycinnamic acid metabolism in heterofermentative lactobacilli.</title>
        <authorList>
            <person name="Gaur G."/>
            <person name="Oh J.H."/>
            <person name="Filannino P."/>
            <person name="Gobbetti M."/>
            <person name="van Pijkeren J.P."/>
            <person name="Ganzle M.G."/>
        </authorList>
    </citation>
    <scope>NUCLEOTIDE SEQUENCE [LARGE SCALE GENOMIC DNA]</scope>
    <source>
        <strain evidence="4 5">C5</strain>
    </source>
</reference>
<organism evidence="4 5">
    <name type="scientific">Furfurilactobacillus milii</name>
    <dbReference type="NCBI Taxonomy" id="2888272"/>
    <lineage>
        <taxon>Bacteria</taxon>
        <taxon>Bacillati</taxon>
        <taxon>Bacillota</taxon>
        <taxon>Bacilli</taxon>
        <taxon>Lactobacillales</taxon>
        <taxon>Lactobacillaceae</taxon>
        <taxon>Furfurilactobacillus</taxon>
    </lineage>
</organism>
<dbReference type="CDD" id="cd00542">
    <property type="entry name" value="Ntn_PVA"/>
    <property type="match status" value="1"/>
</dbReference>
<dbReference type="PANTHER" id="PTHR35527:SF2">
    <property type="entry name" value="HYDROLASE"/>
    <property type="match status" value="1"/>
</dbReference>
<dbReference type="RefSeq" id="WP_161004047.1">
    <property type="nucleotide sequence ID" value="NZ_WEZQ01000017.1"/>
</dbReference>
<keyword evidence="2 4" id="KW-0378">Hydrolase</keyword>
<comment type="caution">
    <text evidence="4">The sequence shown here is derived from an EMBL/GenBank/DDBJ whole genome shotgun (WGS) entry which is preliminary data.</text>
</comment>
<dbReference type="Proteomes" id="UP000449209">
    <property type="component" value="Unassembled WGS sequence"/>
</dbReference>
<dbReference type="OrthoDB" id="9794717at2"/>
<dbReference type="PANTHER" id="PTHR35527">
    <property type="entry name" value="CHOLOYLGLYCINE HYDROLASE"/>
    <property type="match status" value="1"/>
</dbReference>
<dbReference type="GO" id="GO:0016787">
    <property type="term" value="F:hydrolase activity"/>
    <property type="evidence" value="ECO:0007669"/>
    <property type="project" value="UniProtKB-KW"/>
</dbReference>
<gene>
    <name evidence="4" type="ORF">GB993_09215</name>
</gene>
<protein>
    <submittedName>
        <fullName evidence="4">Linear amide C-N hydrolase</fullName>
    </submittedName>
</protein>
<evidence type="ECO:0000256" key="1">
    <source>
        <dbReference type="ARBA" id="ARBA00006625"/>
    </source>
</evidence>
<accession>A0A6N9I3Y0</accession>
<sequence length="326" mass="36854">MCTSLTFDTEDKRHFLARTMDYAFELGGRPVFLPRHYQWESATKEATFTNEYAFIGTGRQLGTYFFADGINEFGLSVAALYFPREAKYQSAQPDKKNLAPHELVSVLLGNCRDLNEVQQELDQIRLIEFETPLINTVPPLHWIVTDASGRCCVIEPRDEQLTLEDDPVEVMTNSPELQWHIKNLSNYLTLQPTAHESKQFMGVTAQAFGQGTGTSQLPGGYTPPQRFVRTAFLKQNITPVTGEYAGVNAILHVLHNVEIPHGVNIKQGESDYTQYIGIMGVTLKTYYFVPYDNQSVFKVSLTPELLGQTEPVEFPFTNEQQVTELN</sequence>
<evidence type="ECO:0000313" key="4">
    <source>
        <dbReference type="EMBL" id="MYV17680.1"/>
    </source>
</evidence>
<evidence type="ECO:0000313" key="5">
    <source>
        <dbReference type="Proteomes" id="UP000449209"/>
    </source>
</evidence>
<evidence type="ECO:0000256" key="2">
    <source>
        <dbReference type="ARBA" id="ARBA00022801"/>
    </source>
</evidence>
<feature type="domain" description="Choloylglycine hydrolase/NAAA C-terminal" evidence="3">
    <location>
        <begin position="2"/>
        <end position="312"/>
    </location>
</feature>
<dbReference type="EMBL" id="WEZQ01000017">
    <property type="protein sequence ID" value="MYV17680.1"/>
    <property type="molecule type" value="Genomic_DNA"/>
</dbReference>
<comment type="similarity">
    <text evidence="1">Belongs to the peptidase C59 family.</text>
</comment>
<dbReference type="SUPFAM" id="SSF56235">
    <property type="entry name" value="N-terminal nucleophile aminohydrolases (Ntn hydrolases)"/>
    <property type="match status" value="1"/>
</dbReference>
<dbReference type="Pfam" id="PF02275">
    <property type="entry name" value="CBAH"/>
    <property type="match status" value="1"/>
</dbReference>
<evidence type="ECO:0000259" key="3">
    <source>
        <dbReference type="Pfam" id="PF02275"/>
    </source>
</evidence>
<dbReference type="InterPro" id="IPR052193">
    <property type="entry name" value="Peptidase_C59"/>
</dbReference>
<dbReference type="InterPro" id="IPR029055">
    <property type="entry name" value="Ntn_hydrolases_N"/>
</dbReference>
<name>A0A6N9I3Y0_9LACO</name>